<dbReference type="Pfam" id="PF13472">
    <property type="entry name" value="Lipase_GDSL_2"/>
    <property type="match status" value="1"/>
</dbReference>
<dbReference type="RefSeq" id="WP_126040222.1">
    <property type="nucleotide sequence ID" value="NZ_CP034438.1"/>
</dbReference>
<dbReference type="KEGG" id="fsl:EJO69_06095"/>
<dbReference type="EMBL" id="CP034438">
    <property type="protein sequence ID" value="AZN29924.1"/>
    <property type="molecule type" value="Genomic_DNA"/>
</dbReference>
<dbReference type="InterPro" id="IPR036514">
    <property type="entry name" value="SGNH_hydro_sf"/>
</dbReference>
<dbReference type="SUPFAM" id="SSF52266">
    <property type="entry name" value="SGNH hydrolase"/>
    <property type="match status" value="1"/>
</dbReference>
<reference evidence="2 3" key="1">
    <citation type="submission" date="2018-12" db="EMBL/GenBank/DDBJ databases">
        <title>Complete genome sequence of Flaviflexus salsibiostraticola KCTC 33148.</title>
        <authorList>
            <person name="Bae J.-W."/>
        </authorList>
    </citation>
    <scope>NUCLEOTIDE SEQUENCE [LARGE SCALE GENOMIC DNA]</scope>
    <source>
        <strain evidence="2 3">KCTC 33148</strain>
    </source>
</reference>
<name>A0A3Q8WTR5_9ACTO</name>
<evidence type="ECO:0000259" key="1">
    <source>
        <dbReference type="Pfam" id="PF13472"/>
    </source>
</evidence>
<evidence type="ECO:0000313" key="3">
    <source>
        <dbReference type="Proteomes" id="UP000270021"/>
    </source>
</evidence>
<keyword evidence="3" id="KW-1185">Reference proteome</keyword>
<accession>A0A3Q8WTR5</accession>
<dbReference type="AlphaFoldDB" id="A0A3Q8WTR5"/>
<dbReference type="Proteomes" id="UP000270021">
    <property type="component" value="Chromosome"/>
</dbReference>
<gene>
    <name evidence="2" type="ORF">EJO69_06095</name>
</gene>
<organism evidence="2 3">
    <name type="scientific">Flaviflexus salsibiostraticola</name>
    <dbReference type="NCBI Taxonomy" id="1282737"/>
    <lineage>
        <taxon>Bacteria</taxon>
        <taxon>Bacillati</taxon>
        <taxon>Actinomycetota</taxon>
        <taxon>Actinomycetes</taxon>
        <taxon>Actinomycetales</taxon>
        <taxon>Actinomycetaceae</taxon>
        <taxon>Flaviflexus</taxon>
    </lineage>
</organism>
<feature type="domain" description="SGNH hydrolase-type esterase" evidence="1">
    <location>
        <begin position="10"/>
        <end position="176"/>
    </location>
</feature>
<dbReference type="OrthoDB" id="5196031at2"/>
<protein>
    <submittedName>
        <fullName evidence="2">Lysophospholipase</fullName>
    </submittedName>
</protein>
<evidence type="ECO:0000313" key="2">
    <source>
        <dbReference type="EMBL" id="AZN29924.1"/>
    </source>
</evidence>
<dbReference type="Gene3D" id="3.40.50.1110">
    <property type="entry name" value="SGNH hydrolase"/>
    <property type="match status" value="1"/>
</dbReference>
<proteinExistence type="predicted"/>
<sequence>MSREEFRIMVVGDELVAGRGDARAMGWTGRVLARTESPLPVTPMVLPIPGEDSHRLAERWESEVMPRTSPEADNRLVIGLGSRDIDSGVSLVRSRLNLANILDQAARIQMPAFVVGPPPRGDVPADRLSDLSKAFQDVAQRRGVPFVDTYHPLAHHDQWQTDMADPRAYTPQQAGYGLLAWLVLHNGWHHWLGLAS</sequence>
<dbReference type="InterPro" id="IPR013830">
    <property type="entry name" value="SGNH_hydro"/>
</dbReference>